<feature type="transmembrane region" description="Helical" evidence="1">
    <location>
        <begin position="54"/>
        <end position="73"/>
    </location>
</feature>
<gene>
    <name evidence="2" type="ORF">J0A66_16215</name>
</gene>
<comment type="caution">
    <text evidence="2">The sequence shown here is derived from an EMBL/GenBank/DDBJ whole genome shotgun (WGS) entry which is preliminary data.</text>
</comment>
<evidence type="ECO:0000313" key="2">
    <source>
        <dbReference type="EMBL" id="MBN7826782.1"/>
    </source>
</evidence>
<dbReference type="AlphaFoldDB" id="A0A939DR07"/>
<organism evidence="2 3">
    <name type="scientific">Bowmanella dokdonensis</name>
    <dbReference type="NCBI Taxonomy" id="751969"/>
    <lineage>
        <taxon>Bacteria</taxon>
        <taxon>Pseudomonadati</taxon>
        <taxon>Pseudomonadota</taxon>
        <taxon>Gammaproteobacteria</taxon>
        <taxon>Alteromonadales</taxon>
        <taxon>Alteromonadaceae</taxon>
        <taxon>Bowmanella</taxon>
    </lineage>
</organism>
<feature type="transmembrane region" description="Helical" evidence="1">
    <location>
        <begin position="12"/>
        <end position="34"/>
    </location>
</feature>
<dbReference type="EMBL" id="JAFKCV010000010">
    <property type="protein sequence ID" value="MBN7826782.1"/>
    <property type="molecule type" value="Genomic_DNA"/>
</dbReference>
<sequence>MLKIKSYPHFFYPLLLLALISGLTSGLLLIPTMLEFKLDTPVDWRLSGSLQVPVLFTHALAGWVLSLLVGALWQTHMRNNWRRARHRLSGTINALTLVLLGATALGLYYAGSSELQVATALLHTGLGILLILTFSVHALFRR</sequence>
<reference evidence="2" key="1">
    <citation type="submission" date="2021-03" db="EMBL/GenBank/DDBJ databases">
        <title>novel species isolated from a fishpond in China.</title>
        <authorList>
            <person name="Lu H."/>
            <person name="Cai Z."/>
        </authorList>
    </citation>
    <scope>NUCLEOTIDE SEQUENCE</scope>
    <source>
        <strain evidence="2">JCM 30855</strain>
    </source>
</reference>
<keyword evidence="1" id="KW-0812">Transmembrane</keyword>
<name>A0A939DR07_9ALTE</name>
<dbReference type="Proteomes" id="UP000664654">
    <property type="component" value="Unassembled WGS sequence"/>
</dbReference>
<dbReference type="RefSeq" id="WP_206574892.1">
    <property type="nucleotide sequence ID" value="NZ_JAFKCV010000010.1"/>
</dbReference>
<protein>
    <recommendedName>
        <fullName evidence="4">DUF4405 domain-containing protein</fullName>
    </recommendedName>
</protein>
<proteinExistence type="predicted"/>
<accession>A0A939DR07</accession>
<evidence type="ECO:0008006" key="4">
    <source>
        <dbReference type="Google" id="ProtNLM"/>
    </source>
</evidence>
<feature type="transmembrane region" description="Helical" evidence="1">
    <location>
        <begin position="94"/>
        <end position="111"/>
    </location>
</feature>
<feature type="transmembrane region" description="Helical" evidence="1">
    <location>
        <begin position="117"/>
        <end position="140"/>
    </location>
</feature>
<evidence type="ECO:0000256" key="1">
    <source>
        <dbReference type="SAM" id="Phobius"/>
    </source>
</evidence>
<keyword evidence="1" id="KW-1133">Transmembrane helix</keyword>
<keyword evidence="1" id="KW-0472">Membrane</keyword>
<evidence type="ECO:0000313" key="3">
    <source>
        <dbReference type="Proteomes" id="UP000664654"/>
    </source>
</evidence>
<keyword evidence="3" id="KW-1185">Reference proteome</keyword>